<dbReference type="RefSeq" id="XP_028488068.1">
    <property type="nucleotide sequence ID" value="XM_028625762.1"/>
</dbReference>
<proteinExistence type="predicted"/>
<keyword evidence="1" id="KW-0732">Signal</keyword>
<gene>
    <name evidence="2" type="ORF">C8Q69DRAFT_170835</name>
</gene>
<dbReference type="VEuPathDB" id="FungiDB:C8Q69DRAFT_170835"/>
<feature type="chain" id="PRO_5019061104" description="Secreted protein" evidence="1">
    <location>
        <begin position="17"/>
        <end position="103"/>
    </location>
</feature>
<protein>
    <recommendedName>
        <fullName evidence="4">Secreted protein</fullName>
    </recommendedName>
</protein>
<dbReference type="EMBL" id="RCNU01000002">
    <property type="protein sequence ID" value="RWQ98423.1"/>
    <property type="molecule type" value="Genomic_DNA"/>
</dbReference>
<dbReference type="AlphaFoldDB" id="A0A443I2X1"/>
<reference evidence="2 3" key="1">
    <citation type="journal article" date="2018" name="Front. Microbiol.">
        <title>Genomic and genetic insights into a cosmopolitan fungus, Paecilomyces variotii (Eurotiales).</title>
        <authorList>
            <person name="Urquhart A.S."/>
            <person name="Mondo S.J."/>
            <person name="Makela M.R."/>
            <person name="Hane J.K."/>
            <person name="Wiebenga A."/>
            <person name="He G."/>
            <person name="Mihaltcheva S."/>
            <person name="Pangilinan J."/>
            <person name="Lipzen A."/>
            <person name="Barry K."/>
            <person name="de Vries R.P."/>
            <person name="Grigoriev I.V."/>
            <person name="Idnurm A."/>
        </authorList>
    </citation>
    <scope>NUCLEOTIDE SEQUENCE [LARGE SCALE GENOMIC DNA]</scope>
    <source>
        <strain evidence="2 3">CBS 101075</strain>
    </source>
</reference>
<organism evidence="2 3">
    <name type="scientific">Byssochlamys spectabilis</name>
    <name type="common">Paecilomyces variotii</name>
    <dbReference type="NCBI Taxonomy" id="264951"/>
    <lineage>
        <taxon>Eukaryota</taxon>
        <taxon>Fungi</taxon>
        <taxon>Dikarya</taxon>
        <taxon>Ascomycota</taxon>
        <taxon>Pezizomycotina</taxon>
        <taxon>Eurotiomycetes</taxon>
        <taxon>Eurotiomycetidae</taxon>
        <taxon>Eurotiales</taxon>
        <taxon>Thermoascaceae</taxon>
        <taxon>Paecilomyces</taxon>
    </lineage>
</organism>
<evidence type="ECO:0000313" key="3">
    <source>
        <dbReference type="Proteomes" id="UP000283841"/>
    </source>
</evidence>
<dbReference type="GeneID" id="39595039"/>
<evidence type="ECO:0000313" key="2">
    <source>
        <dbReference type="EMBL" id="RWQ98423.1"/>
    </source>
</evidence>
<evidence type="ECO:0008006" key="4">
    <source>
        <dbReference type="Google" id="ProtNLM"/>
    </source>
</evidence>
<sequence>MLTCHIWWGGWGAAGGLTPALVAGHRSKTADVRFPRPPDNNTKSADDRTLNLLLFSCIYHPPVSYGVCLLGRRISSSWCLRLPGWSKAIHGPHPQPQFRQTHR</sequence>
<name>A0A443I2X1_BYSSP</name>
<feature type="signal peptide" evidence="1">
    <location>
        <begin position="1"/>
        <end position="16"/>
    </location>
</feature>
<dbReference type="Proteomes" id="UP000283841">
    <property type="component" value="Unassembled WGS sequence"/>
</dbReference>
<keyword evidence="3" id="KW-1185">Reference proteome</keyword>
<evidence type="ECO:0000256" key="1">
    <source>
        <dbReference type="SAM" id="SignalP"/>
    </source>
</evidence>
<accession>A0A443I2X1</accession>
<comment type="caution">
    <text evidence="2">The sequence shown here is derived from an EMBL/GenBank/DDBJ whole genome shotgun (WGS) entry which is preliminary data.</text>
</comment>